<dbReference type="InterPro" id="IPR020864">
    <property type="entry name" value="MACPF"/>
</dbReference>
<dbReference type="InterPro" id="IPR035976">
    <property type="entry name" value="Sushi/SCR/CCP_sf"/>
</dbReference>
<dbReference type="PROSITE" id="PS00279">
    <property type="entry name" value="MACPF_1"/>
    <property type="match status" value="1"/>
</dbReference>
<evidence type="ECO:0000256" key="8">
    <source>
        <dbReference type="ARBA" id="ARBA00022588"/>
    </source>
</evidence>
<feature type="domain" description="Sushi" evidence="26">
    <location>
        <begin position="625"/>
        <end position="687"/>
    </location>
</feature>
<comment type="function">
    <text evidence="22">Component of the membrane attack complex (MAC), a multiprotein complex activated by the complement cascade, which inserts into a target cell membrane and forms a pore, leading to target cell membrane rupture and cell lysis. The MAC is initiated by proteolytic cleavage of C5 into complement C5b in response to the classical, alternative, lectin and GZMK complement pathways. The complement pathways consist in a cascade of proteins that leads to phagocytosis and breakdown of pathogens and signaling that strengthens the adaptive immune system. C7 serves as a membrane anchor. During MAC assembly, associates with C5b and C6 to form the C5b-7 complex, a key lipophilic precursor of the MAC complex, which associates with the outer leaflet and reduces the energy for membrane bending.</text>
</comment>
<evidence type="ECO:0000256" key="19">
    <source>
        <dbReference type="ARBA" id="ARBA00023180"/>
    </source>
</evidence>
<evidence type="ECO:0000256" key="22">
    <source>
        <dbReference type="ARBA" id="ARBA00093281"/>
    </source>
</evidence>
<dbReference type="PANTHER" id="PTHR45742:SF2">
    <property type="entry name" value="COMPLEMENT COMPONENT C7"/>
    <property type="match status" value="1"/>
</dbReference>
<reference evidence="28 29" key="1">
    <citation type="journal article" date="2021" name="G3 (Bethesda)">
        <title>Improved contiguity of the threespine stickleback genome using long-read sequencing.</title>
        <authorList>
            <person name="Nath S."/>
            <person name="Shaw D.E."/>
            <person name="White M.A."/>
        </authorList>
    </citation>
    <scope>NUCLEOTIDE SEQUENCE [LARGE SCALE GENOMIC DNA]</scope>
    <source>
        <strain evidence="28 29">Lake Benthic</strain>
    </source>
</reference>
<keyword evidence="12" id="KW-0677">Repeat</keyword>
<feature type="disulfide bond" evidence="25">
    <location>
        <begin position="595"/>
        <end position="622"/>
    </location>
</feature>
<keyword evidence="15" id="KW-0180">Complement pathway</keyword>
<dbReference type="Gene3D" id="3.30.60.30">
    <property type="match status" value="2"/>
</dbReference>
<evidence type="ECO:0000256" key="5">
    <source>
        <dbReference type="ARBA" id="ARBA00022525"/>
    </source>
</evidence>
<reference evidence="28" key="3">
    <citation type="submission" date="2025-09" db="UniProtKB">
        <authorList>
            <consortium name="Ensembl"/>
        </authorList>
    </citation>
    <scope>IDENTIFICATION</scope>
</reference>
<keyword evidence="7" id="KW-1052">Target cell membrane</keyword>
<dbReference type="InterPro" id="IPR036383">
    <property type="entry name" value="TSP1_rpt_sf"/>
</dbReference>
<evidence type="ECO:0000256" key="14">
    <source>
        <dbReference type="ARBA" id="ARBA00022859"/>
    </source>
</evidence>
<name>A0AAQ4R3X1_GASAC</name>
<dbReference type="AlphaFoldDB" id="A0AAQ4R3X1"/>
<keyword evidence="8" id="KW-0399">Innate immunity</keyword>
<dbReference type="InterPro" id="IPR000884">
    <property type="entry name" value="TSP1_rpt"/>
</dbReference>
<evidence type="ECO:0000259" key="26">
    <source>
        <dbReference type="PROSITE" id="PS50923"/>
    </source>
</evidence>
<keyword evidence="9 25" id="KW-0768">Sushi</keyword>
<dbReference type="PRINTS" id="PR01705">
    <property type="entry name" value="TSP1REPEAT"/>
</dbReference>
<dbReference type="GO" id="GO:0006958">
    <property type="term" value="P:complement activation, classical pathway"/>
    <property type="evidence" value="ECO:0007669"/>
    <property type="project" value="UniProtKB-KW"/>
</dbReference>
<evidence type="ECO:0000256" key="10">
    <source>
        <dbReference type="ARBA" id="ARBA00022692"/>
    </source>
</evidence>
<dbReference type="GO" id="GO:0045087">
    <property type="term" value="P:innate immune response"/>
    <property type="evidence" value="ECO:0007669"/>
    <property type="project" value="UniProtKB-KW"/>
</dbReference>
<feature type="domain" description="Sushi" evidence="26">
    <location>
        <begin position="565"/>
        <end position="624"/>
    </location>
</feature>
<evidence type="ECO:0000256" key="16">
    <source>
        <dbReference type="ARBA" id="ARBA00023058"/>
    </source>
</evidence>
<dbReference type="FunFam" id="2.20.100.10:FF:000001">
    <property type="entry name" value="semaphorin-5A isoform X1"/>
    <property type="match status" value="1"/>
</dbReference>
<dbReference type="InterPro" id="IPR048831">
    <property type="entry name" value="C8A_B_C6_EGF-like"/>
</dbReference>
<evidence type="ECO:0000256" key="24">
    <source>
        <dbReference type="PROSITE-ProRule" id="PRU00124"/>
    </source>
</evidence>
<protein>
    <recommendedName>
        <fullName evidence="21">Complement component C7</fullName>
    </recommendedName>
</protein>
<evidence type="ECO:0000313" key="28">
    <source>
        <dbReference type="Ensembl" id="ENSGACP00000057518.1"/>
    </source>
</evidence>
<dbReference type="PROSITE" id="PS50092">
    <property type="entry name" value="TSP1"/>
    <property type="match status" value="2"/>
</dbReference>
<dbReference type="GeneTree" id="ENSGT00940000156804"/>
<dbReference type="SMART" id="SM00032">
    <property type="entry name" value="CCP"/>
    <property type="match status" value="2"/>
</dbReference>
<evidence type="ECO:0000256" key="2">
    <source>
        <dbReference type="ARBA" id="ARBA00004613"/>
    </source>
</evidence>
<accession>A0AAQ4R3X1</accession>
<proteinExistence type="inferred from homology"/>
<evidence type="ECO:0000256" key="18">
    <source>
        <dbReference type="ARBA" id="ARBA00023157"/>
    </source>
</evidence>
<dbReference type="SMART" id="SM00457">
    <property type="entry name" value="MACPF"/>
    <property type="match status" value="1"/>
</dbReference>
<keyword evidence="10" id="KW-0812">Transmembrane</keyword>
<evidence type="ECO:0000256" key="21">
    <source>
        <dbReference type="ARBA" id="ARBA00073222"/>
    </source>
</evidence>
<dbReference type="PANTHER" id="PTHR45742">
    <property type="entry name" value="COMPLEMENT COMPONENT C6"/>
    <property type="match status" value="1"/>
</dbReference>
<dbReference type="Proteomes" id="UP000007635">
    <property type="component" value="Chromosome XIV"/>
</dbReference>
<dbReference type="Pfam" id="PF00084">
    <property type="entry name" value="Sushi"/>
    <property type="match status" value="2"/>
</dbReference>
<evidence type="ECO:0000256" key="3">
    <source>
        <dbReference type="ARBA" id="ARBA00009214"/>
    </source>
</evidence>
<dbReference type="Pfam" id="PF00090">
    <property type="entry name" value="TSP_1"/>
    <property type="match status" value="2"/>
</dbReference>
<dbReference type="InterPro" id="IPR020863">
    <property type="entry name" value="MACPF_CS"/>
</dbReference>
<dbReference type="InterPro" id="IPR048825">
    <property type="entry name" value="C7_KAZAL"/>
</dbReference>
<dbReference type="SUPFAM" id="SSF57535">
    <property type="entry name" value="Complement control module/SCR domain"/>
    <property type="match status" value="2"/>
</dbReference>
<feature type="disulfide bond" evidence="24">
    <location>
        <begin position="109"/>
        <end position="124"/>
    </location>
</feature>
<dbReference type="PRINTS" id="PR00764">
    <property type="entry name" value="COMPLEMENTC9"/>
</dbReference>
<comment type="subcellular location">
    <subcellularLocation>
        <location evidence="2">Secreted</location>
    </subcellularLocation>
    <subcellularLocation>
        <location evidence="1">Target cell membrane</location>
        <topology evidence="1">Multi-pass membrane protein</topology>
    </subcellularLocation>
</comment>
<keyword evidence="17" id="KW-0472">Membrane</keyword>
<keyword evidence="13" id="KW-0204">Cytolysis</keyword>
<dbReference type="InterPro" id="IPR040729">
    <property type="entry name" value="Kazal_3"/>
</dbReference>
<dbReference type="InterPro" id="IPR002172">
    <property type="entry name" value="LDrepeatLR_classA_rpt"/>
</dbReference>
<dbReference type="Gene3D" id="4.10.400.10">
    <property type="entry name" value="Low-density Lipoprotein Receptor"/>
    <property type="match status" value="1"/>
</dbReference>
<dbReference type="SMART" id="SM00192">
    <property type="entry name" value="LDLa"/>
    <property type="match status" value="1"/>
</dbReference>
<keyword evidence="14" id="KW-0391">Immunity</keyword>
<dbReference type="PROSITE" id="PS50068">
    <property type="entry name" value="LDLRA_2"/>
    <property type="match status" value="1"/>
</dbReference>
<dbReference type="PROSITE" id="PS51412">
    <property type="entry name" value="MACPF_2"/>
    <property type="match status" value="1"/>
</dbReference>
<dbReference type="InterPro" id="IPR036055">
    <property type="entry name" value="LDL_receptor-like_sf"/>
</dbReference>
<evidence type="ECO:0000256" key="20">
    <source>
        <dbReference type="ARBA" id="ARBA00023298"/>
    </source>
</evidence>
<evidence type="ECO:0000256" key="9">
    <source>
        <dbReference type="ARBA" id="ARBA00022659"/>
    </source>
</evidence>
<dbReference type="SUPFAM" id="SSF82895">
    <property type="entry name" value="TSP-1 type 1 repeat"/>
    <property type="match status" value="2"/>
</dbReference>
<evidence type="ECO:0000256" key="4">
    <source>
        <dbReference type="ARBA" id="ARBA00022452"/>
    </source>
</evidence>
<comment type="similarity">
    <text evidence="3">Belongs to the complement C6/C7/C8/C9 family.</text>
</comment>
<dbReference type="Pfam" id="PF21195">
    <property type="entry name" value="EGF_C8A_B_C6"/>
    <property type="match status" value="1"/>
</dbReference>
<evidence type="ECO:0000256" key="7">
    <source>
        <dbReference type="ARBA" id="ARBA00022537"/>
    </source>
</evidence>
<comment type="subunit">
    <text evidence="23">Monomer or dimer; as a C5b-7 complex it can also form multimeric rosettes. Component of the membrane attack complex (MAC), composed of complement C5b, C6, C7, C8A, C8B, C8G and multiple copies of the pore-forming subunit C9.</text>
</comment>
<dbReference type="GO" id="GO:0005576">
    <property type="term" value="C:extracellular region"/>
    <property type="evidence" value="ECO:0007669"/>
    <property type="project" value="UniProtKB-SubCell"/>
</dbReference>
<evidence type="ECO:0000256" key="15">
    <source>
        <dbReference type="ARBA" id="ARBA00022875"/>
    </source>
</evidence>
<comment type="caution">
    <text evidence="25">Lacks conserved residue(s) required for the propagation of feature annotation.</text>
</comment>
<dbReference type="Gene3D" id="2.20.100.10">
    <property type="entry name" value="Thrombospondin type-1 (TSP1) repeat"/>
    <property type="match status" value="2"/>
</dbReference>
<dbReference type="GO" id="GO:0031640">
    <property type="term" value="P:killing of cells of another organism"/>
    <property type="evidence" value="ECO:0007669"/>
    <property type="project" value="UniProtKB-KW"/>
</dbReference>
<evidence type="ECO:0000256" key="13">
    <source>
        <dbReference type="ARBA" id="ARBA00022852"/>
    </source>
</evidence>
<sequence>ITRRVPALGQTRGLEHIMKVRTTSPCTCDQPVNCRWGAYGEWSECDGCSSTKVQTRHVEAYAQFGGRPCSGEAERIQPCVPHKGCPLATSCGDRFRCTSGQCISRSLVCNGDQDCEDGLDERSCDQDGSKYTCDLDKTPPSSDVTGRGYNVLTGKLKAGVINTLSFGGQCRKVFSGSHKAHYRLPQSILGYSFQVTANNEESDESYESSWSYMQHIQANAMVGHDRRNFHKELTDNKAYRLIVLKNKVELAQFQNTAPQDLPLAEGFWKALSSLPYTYDYSAYRQLLETYGTHYLSEGSLGGEYQAFLELDRQALESTQTTNIDYQRCWRKVKRRLFWKKVTTVCEKLTKALSSSHGEGRKLHEFKMPIKVNVIGGDTTFIAALSLLDLENPERNGEIYENWASSVKDFPEVIDQKLRPLYELVKEVQCAGLKRLHLKRATETYLTEEHPCHCRPCQNNGRPLLTGSECRCICRPGTSGQACERGTAIGEQPGVIHGSWSCWSLWGSCSQGQRSRTRSCNNPAPSRGGQHCSGLQLEQKPCEDGDIQFLQTMEPQCFNLSVISPKTCGAPPNLRNGFIQNPRDVYLVGNIVEYSCIPHYYLSGDARAHCTENQNWRRGFLVCKSSTCGIPPLNGQVIATPTQAAYQIGDRVSLSCPVGSVLDADVSEIMCSSSLQWSPSPSSAHCKAAPSAPSPPSGLQCKPWEDVGKTECVCKMPSQCPVSLKLCARLGSSRTRLLSVCQLGALRCNGRSFELANDSDCVWPEETSASCAQCTPGTICQESKCVCQNKTECPNDSARLCVRSGVDSVAIAMTECEVGARRCAGENVNVFSIEACPE</sequence>
<evidence type="ECO:0000256" key="23">
    <source>
        <dbReference type="ARBA" id="ARBA00093478"/>
    </source>
</evidence>
<feature type="disulfide bond" evidence="25">
    <location>
        <begin position="627"/>
        <end position="670"/>
    </location>
</feature>
<dbReference type="PROSITE" id="PS00022">
    <property type="entry name" value="EGF_1"/>
    <property type="match status" value="1"/>
</dbReference>
<dbReference type="GO" id="GO:0044218">
    <property type="term" value="C:other organism cell membrane"/>
    <property type="evidence" value="ECO:0007669"/>
    <property type="project" value="UniProtKB-KW"/>
</dbReference>
<evidence type="ECO:0000256" key="1">
    <source>
        <dbReference type="ARBA" id="ARBA00004276"/>
    </source>
</evidence>
<evidence type="ECO:0000256" key="6">
    <source>
        <dbReference type="ARBA" id="ARBA00022536"/>
    </source>
</evidence>
<dbReference type="CDD" id="cd00112">
    <property type="entry name" value="LDLa"/>
    <property type="match status" value="1"/>
</dbReference>
<dbReference type="PROSITE" id="PS50923">
    <property type="entry name" value="SUSHI"/>
    <property type="match status" value="2"/>
</dbReference>
<dbReference type="InterPro" id="IPR001862">
    <property type="entry name" value="MAC_perforin"/>
</dbReference>
<dbReference type="Ensembl" id="ENSGACT00000060654.1">
    <property type="protein sequence ID" value="ENSGACP00000057518.1"/>
    <property type="gene ID" value="ENSGACG00000017918.2"/>
</dbReference>
<evidence type="ECO:0000313" key="29">
    <source>
        <dbReference type="Proteomes" id="UP000007635"/>
    </source>
</evidence>
<dbReference type="CDD" id="cd00033">
    <property type="entry name" value="CCP"/>
    <property type="match status" value="2"/>
</dbReference>
<feature type="domain" description="MACPF" evidence="27">
    <location>
        <begin position="129"/>
        <end position="452"/>
    </location>
</feature>
<dbReference type="Pfam" id="PF21330">
    <property type="entry name" value="Kazal_C7"/>
    <property type="match status" value="1"/>
</dbReference>
<keyword evidence="19" id="KW-0325">Glycoprotein</keyword>
<keyword evidence="5" id="KW-0964">Secreted</keyword>
<reference evidence="28" key="2">
    <citation type="submission" date="2025-08" db="UniProtKB">
        <authorList>
            <consortium name="Ensembl"/>
        </authorList>
    </citation>
    <scope>IDENTIFICATION</scope>
</reference>
<keyword evidence="29" id="KW-1185">Reference proteome</keyword>
<evidence type="ECO:0000259" key="27">
    <source>
        <dbReference type="PROSITE" id="PS51412"/>
    </source>
</evidence>
<dbReference type="InterPro" id="IPR000742">
    <property type="entry name" value="EGF"/>
</dbReference>
<dbReference type="Pfam" id="PF18434">
    <property type="entry name" value="Kazal_3"/>
    <property type="match status" value="1"/>
</dbReference>
<evidence type="ECO:0000256" key="25">
    <source>
        <dbReference type="PROSITE-ProRule" id="PRU00302"/>
    </source>
</evidence>
<keyword evidence="20" id="KW-1053">Target membrane</keyword>
<dbReference type="InterPro" id="IPR000436">
    <property type="entry name" value="Sushi_SCR_CCP_dom"/>
</dbReference>
<evidence type="ECO:0000256" key="17">
    <source>
        <dbReference type="ARBA" id="ARBA00023136"/>
    </source>
</evidence>
<dbReference type="Gene3D" id="2.10.70.10">
    <property type="entry name" value="Complement Module, domain 1"/>
    <property type="match status" value="2"/>
</dbReference>
<dbReference type="SMART" id="SM00057">
    <property type="entry name" value="FIMAC"/>
    <property type="match status" value="2"/>
</dbReference>
<dbReference type="InterPro" id="IPR003884">
    <property type="entry name" value="FacI_MAC"/>
</dbReference>
<dbReference type="SMART" id="SM00209">
    <property type="entry name" value="TSP1"/>
    <property type="match status" value="2"/>
</dbReference>
<keyword evidence="16" id="KW-0473">Membrane attack complex</keyword>
<dbReference type="GO" id="GO:0005579">
    <property type="term" value="C:membrane attack complex"/>
    <property type="evidence" value="ECO:0007669"/>
    <property type="project" value="UniProtKB-KW"/>
</dbReference>
<feature type="disulfide bond" evidence="24">
    <location>
        <begin position="97"/>
        <end position="115"/>
    </location>
</feature>
<keyword evidence="11" id="KW-0732">Signal</keyword>
<evidence type="ECO:0000256" key="11">
    <source>
        <dbReference type="ARBA" id="ARBA00022729"/>
    </source>
</evidence>
<keyword evidence="18 25" id="KW-1015">Disulfide bond</keyword>
<keyword evidence="4" id="KW-1134">Transmembrane beta strand</keyword>
<dbReference type="Pfam" id="PF01823">
    <property type="entry name" value="MACPF"/>
    <property type="match status" value="1"/>
</dbReference>
<dbReference type="Pfam" id="PF00057">
    <property type="entry name" value="Ldl_recept_a"/>
    <property type="match status" value="1"/>
</dbReference>
<keyword evidence="6" id="KW-0245">EGF-like domain</keyword>
<evidence type="ECO:0000256" key="12">
    <source>
        <dbReference type="ARBA" id="ARBA00022737"/>
    </source>
</evidence>
<dbReference type="SUPFAM" id="SSF57424">
    <property type="entry name" value="LDL receptor-like module"/>
    <property type="match status" value="1"/>
</dbReference>
<organism evidence="28 29">
    <name type="scientific">Gasterosteus aculeatus aculeatus</name>
    <name type="common">three-spined stickleback</name>
    <dbReference type="NCBI Taxonomy" id="481459"/>
    <lineage>
        <taxon>Eukaryota</taxon>
        <taxon>Metazoa</taxon>
        <taxon>Chordata</taxon>
        <taxon>Craniata</taxon>
        <taxon>Vertebrata</taxon>
        <taxon>Euteleostomi</taxon>
        <taxon>Actinopterygii</taxon>
        <taxon>Neopterygii</taxon>
        <taxon>Teleostei</taxon>
        <taxon>Neoteleostei</taxon>
        <taxon>Acanthomorphata</taxon>
        <taxon>Eupercaria</taxon>
        <taxon>Perciformes</taxon>
        <taxon>Cottioidei</taxon>
        <taxon>Gasterosteales</taxon>
        <taxon>Gasterosteidae</taxon>
        <taxon>Gasterosteus</taxon>
    </lineage>
</organism>